<evidence type="ECO:0000313" key="1">
    <source>
        <dbReference type="EMBL" id="QLG45309.1"/>
    </source>
</evidence>
<evidence type="ECO:0000313" key="2">
    <source>
        <dbReference type="Proteomes" id="UP000509302"/>
    </source>
</evidence>
<dbReference type="Proteomes" id="UP000509302">
    <property type="component" value="Chromosome"/>
</dbReference>
<dbReference type="KEGG" id="cagg:HYG79_08095"/>
<dbReference type="RefSeq" id="WP_179241598.1">
    <property type="nucleotide sequence ID" value="NZ_CP058595.1"/>
</dbReference>
<dbReference type="AlphaFoldDB" id="A0A7H9APC2"/>
<accession>A0A7H9APC2</accession>
<proteinExistence type="predicted"/>
<dbReference type="EMBL" id="CP058595">
    <property type="protein sequence ID" value="QLG45309.1"/>
    <property type="molecule type" value="Genomic_DNA"/>
</dbReference>
<gene>
    <name evidence="1" type="ORF">HYG79_08095</name>
</gene>
<keyword evidence="2" id="KW-1185">Reference proteome</keyword>
<organism evidence="1 2">
    <name type="scientific">Costertonia aggregata</name>
    <dbReference type="NCBI Taxonomy" id="343403"/>
    <lineage>
        <taxon>Bacteria</taxon>
        <taxon>Pseudomonadati</taxon>
        <taxon>Bacteroidota</taxon>
        <taxon>Flavobacteriia</taxon>
        <taxon>Flavobacteriales</taxon>
        <taxon>Flavobacteriaceae</taxon>
        <taxon>Costertonia</taxon>
    </lineage>
</organism>
<name>A0A7H9APC2_9FLAO</name>
<sequence length="133" mass="15602">MNIKATDIYISKSTEQIDVFRRSDLKYTQISKSSNSDEIGKVVHSGLYEIEYNGINWESPDKYNKIKDKDWEYVVVVIEMENNTYVTTPHWSYEKAPNIFIKNTSDFNEIGNAVIKTIDFCKKVIKENRHPKK</sequence>
<dbReference type="InterPro" id="IPR037891">
    <property type="entry name" value="Cdil-like_sf"/>
</dbReference>
<protein>
    <submittedName>
        <fullName evidence="1">Uncharacterized protein</fullName>
    </submittedName>
</protein>
<dbReference type="SUPFAM" id="SSF160207">
    <property type="entry name" value="NMB0488-like"/>
    <property type="match status" value="1"/>
</dbReference>
<reference evidence="1 2" key="1">
    <citation type="journal article" date="2006" name="Int. J. Syst. Evol. Microbiol.">
        <title>Costertonia aggregata gen. nov., sp. nov., a mesophilic marine bacterium of the family Flavobacteriaceae, isolated from a mature biofilm.</title>
        <authorList>
            <person name="Kwon K.K."/>
            <person name="Lee Y.K."/>
            <person name="Lee H.K."/>
        </authorList>
    </citation>
    <scope>NUCLEOTIDE SEQUENCE [LARGE SCALE GENOMIC DNA]</scope>
    <source>
        <strain evidence="1 2">KCCM 42265</strain>
    </source>
</reference>